<keyword evidence="7" id="KW-0479">Metal-binding</keyword>
<feature type="binding site" evidence="7">
    <location>
        <position position="65"/>
    </location>
    <ligand>
        <name>Zn(2+)</name>
        <dbReference type="ChEBI" id="CHEBI:29105"/>
    </ligand>
</feature>
<comment type="cofactor">
    <cofactor evidence="7">
        <name>Zn(2+)</name>
        <dbReference type="ChEBI" id="CHEBI:29105"/>
    </cofactor>
    <text evidence="7">Binds 1 zinc ion per subunit.</text>
</comment>
<sequence length="206" mass="22114">MVPMNTTSPITSIDQFGANSIWSQMLAGNRRFATGKPEHAGQDVATRESLRAGQRPLAAVLSCSDSRVPPEIVFDMGLGDLFCVRTAGAVLGTTVVESLEYAVETLGVKVIVVMSHENCGAVKAAMEGGHDADLPHIMGELDSAIDLAREAELDDPADVERILVAQTIERLVDSSEVIRRHVADDTVYIAGARYSMETGRVEVLSF</sequence>
<dbReference type="PANTHER" id="PTHR11002:SF79">
    <property type="entry name" value="CARBONIC ANHYDRASE 2"/>
    <property type="match status" value="1"/>
</dbReference>
<dbReference type="AlphaFoldDB" id="A0A261EXU9"/>
<dbReference type="InterPro" id="IPR015892">
    <property type="entry name" value="Carbonic_anhydrase_CS"/>
</dbReference>
<dbReference type="SMART" id="SM00947">
    <property type="entry name" value="Pro_CA"/>
    <property type="match status" value="1"/>
</dbReference>
<protein>
    <recommendedName>
        <fullName evidence="2">carbonic anhydrase</fullName>
        <ecNumber evidence="2">4.2.1.1</ecNumber>
    </recommendedName>
</protein>
<dbReference type="GO" id="GO:0004089">
    <property type="term" value="F:carbonate dehydratase activity"/>
    <property type="evidence" value="ECO:0007669"/>
    <property type="project" value="UniProtKB-EC"/>
</dbReference>
<dbReference type="Gene3D" id="3.40.1050.10">
    <property type="entry name" value="Carbonic anhydrase"/>
    <property type="match status" value="1"/>
</dbReference>
<evidence type="ECO:0000256" key="7">
    <source>
        <dbReference type="PIRSR" id="PIRSR601765-1"/>
    </source>
</evidence>
<dbReference type="Pfam" id="PF00484">
    <property type="entry name" value="Pro_CA"/>
    <property type="match status" value="1"/>
</dbReference>
<evidence type="ECO:0000256" key="3">
    <source>
        <dbReference type="ARBA" id="ARBA00022833"/>
    </source>
</evidence>
<dbReference type="PANTHER" id="PTHR11002">
    <property type="entry name" value="CARBONIC ANHYDRASE"/>
    <property type="match status" value="1"/>
</dbReference>
<dbReference type="EC" id="4.2.1.1" evidence="2"/>
<dbReference type="SUPFAM" id="SSF53056">
    <property type="entry name" value="beta-carbonic anhydrase, cab"/>
    <property type="match status" value="1"/>
</dbReference>
<evidence type="ECO:0000313" key="9">
    <source>
        <dbReference type="Proteomes" id="UP000216454"/>
    </source>
</evidence>
<comment type="caution">
    <text evidence="8">The sequence shown here is derived from an EMBL/GenBank/DDBJ whole genome shotgun (WGS) entry which is preliminary data.</text>
</comment>
<keyword evidence="4" id="KW-0456">Lyase</keyword>
<gene>
    <name evidence="8" type="ORF">PSSU_0907</name>
</gene>
<evidence type="ECO:0000256" key="4">
    <source>
        <dbReference type="ARBA" id="ARBA00023239"/>
    </source>
</evidence>
<dbReference type="PROSITE" id="PS00704">
    <property type="entry name" value="PROK_CO2_ANHYDRASE_1"/>
    <property type="match status" value="1"/>
</dbReference>
<evidence type="ECO:0000256" key="6">
    <source>
        <dbReference type="ARBA" id="ARBA00048348"/>
    </source>
</evidence>
<feature type="binding site" evidence="7">
    <location>
        <position position="63"/>
    </location>
    <ligand>
        <name>Zn(2+)</name>
        <dbReference type="ChEBI" id="CHEBI:29105"/>
    </ligand>
</feature>
<dbReference type="GO" id="GO:0008270">
    <property type="term" value="F:zinc ion binding"/>
    <property type="evidence" value="ECO:0007669"/>
    <property type="project" value="InterPro"/>
</dbReference>
<organism evidence="8 9">
    <name type="scientific">Pseudoscardovia suis</name>
    <dbReference type="NCBI Taxonomy" id="987063"/>
    <lineage>
        <taxon>Bacteria</taxon>
        <taxon>Bacillati</taxon>
        <taxon>Actinomycetota</taxon>
        <taxon>Actinomycetes</taxon>
        <taxon>Bifidobacteriales</taxon>
        <taxon>Bifidobacteriaceae</taxon>
        <taxon>Pseudoscardovia</taxon>
    </lineage>
</organism>
<dbReference type="InterPro" id="IPR036874">
    <property type="entry name" value="Carbonic_anhydrase_sf"/>
</dbReference>
<comment type="function">
    <text evidence="5">Catalyzes the reversible hydration of carbon dioxide to form bicarbonate.</text>
</comment>
<evidence type="ECO:0000256" key="5">
    <source>
        <dbReference type="ARBA" id="ARBA00024993"/>
    </source>
</evidence>
<dbReference type="Proteomes" id="UP000216454">
    <property type="component" value="Unassembled WGS sequence"/>
</dbReference>
<reference evidence="8 9" key="1">
    <citation type="journal article" date="2017" name="BMC Genomics">
        <title>Comparative genomic and phylogenomic analyses of the Bifidobacteriaceae family.</title>
        <authorList>
            <person name="Lugli G.A."/>
            <person name="Milani C."/>
            <person name="Turroni F."/>
            <person name="Duranti S."/>
            <person name="Mancabelli L."/>
            <person name="Mangifesta M."/>
            <person name="Ferrario C."/>
            <person name="Modesto M."/>
            <person name="Mattarelli P."/>
            <person name="Jiri K."/>
            <person name="van Sinderen D."/>
            <person name="Ventura M."/>
        </authorList>
    </citation>
    <scope>NUCLEOTIDE SEQUENCE [LARGE SCALE GENOMIC DNA]</scope>
    <source>
        <strain evidence="8 9">DSM 24744</strain>
    </source>
</reference>
<comment type="similarity">
    <text evidence="1">Belongs to the beta-class carbonic anhydrase family.</text>
</comment>
<dbReference type="CDD" id="cd03378">
    <property type="entry name" value="beta_CA_cladeC"/>
    <property type="match status" value="1"/>
</dbReference>
<feature type="binding site" evidence="7">
    <location>
        <position position="116"/>
    </location>
    <ligand>
        <name>Zn(2+)</name>
        <dbReference type="ChEBI" id="CHEBI:29105"/>
    </ligand>
</feature>
<keyword evidence="9" id="KW-1185">Reference proteome</keyword>
<name>A0A261EXU9_9BIFI</name>
<proteinExistence type="inferred from homology"/>
<evidence type="ECO:0000256" key="2">
    <source>
        <dbReference type="ARBA" id="ARBA00012925"/>
    </source>
</evidence>
<comment type="catalytic activity">
    <reaction evidence="6">
        <text>hydrogencarbonate + H(+) = CO2 + H2O</text>
        <dbReference type="Rhea" id="RHEA:10748"/>
        <dbReference type="ChEBI" id="CHEBI:15377"/>
        <dbReference type="ChEBI" id="CHEBI:15378"/>
        <dbReference type="ChEBI" id="CHEBI:16526"/>
        <dbReference type="ChEBI" id="CHEBI:17544"/>
        <dbReference type="EC" id="4.2.1.1"/>
    </reaction>
</comment>
<dbReference type="InterPro" id="IPR001765">
    <property type="entry name" value="Carbonic_anhydrase"/>
</dbReference>
<feature type="binding site" evidence="7">
    <location>
        <position position="119"/>
    </location>
    <ligand>
        <name>Zn(2+)</name>
        <dbReference type="ChEBI" id="CHEBI:29105"/>
    </ligand>
</feature>
<evidence type="ECO:0000256" key="1">
    <source>
        <dbReference type="ARBA" id="ARBA00006217"/>
    </source>
</evidence>
<keyword evidence="3 7" id="KW-0862">Zinc</keyword>
<evidence type="ECO:0000313" key="8">
    <source>
        <dbReference type="EMBL" id="OZG51700.1"/>
    </source>
</evidence>
<dbReference type="GO" id="GO:0015976">
    <property type="term" value="P:carbon utilization"/>
    <property type="evidence" value="ECO:0007669"/>
    <property type="project" value="InterPro"/>
</dbReference>
<accession>A0A261EXU9</accession>
<dbReference type="EMBL" id="MWWQ01000007">
    <property type="protein sequence ID" value="OZG51700.1"/>
    <property type="molecule type" value="Genomic_DNA"/>
</dbReference>